<keyword evidence="2" id="KW-0812">Transmembrane</keyword>
<proteinExistence type="predicted"/>
<evidence type="ECO:0000313" key="4">
    <source>
        <dbReference type="Proteomes" id="UP001056035"/>
    </source>
</evidence>
<protein>
    <submittedName>
        <fullName evidence="3">ABC transporter permease</fullName>
    </submittedName>
</protein>
<dbReference type="PANTHER" id="PTHR30188:SF13">
    <property type="entry name" value="CONSERVED HYPOTHETICAL INTEGRAL MEMBRANE PROTEIN YRBE3B"/>
    <property type="match status" value="1"/>
</dbReference>
<organism evidence="3 4">
    <name type="scientific">Paraconexibacter antarcticus</name>
    <dbReference type="NCBI Taxonomy" id="2949664"/>
    <lineage>
        <taxon>Bacteria</taxon>
        <taxon>Bacillati</taxon>
        <taxon>Actinomycetota</taxon>
        <taxon>Thermoleophilia</taxon>
        <taxon>Solirubrobacterales</taxon>
        <taxon>Paraconexibacteraceae</taxon>
        <taxon>Paraconexibacter</taxon>
    </lineage>
</organism>
<dbReference type="PANTHER" id="PTHR30188">
    <property type="entry name" value="ABC TRANSPORTER PERMEASE PROTEIN-RELATED"/>
    <property type="match status" value="1"/>
</dbReference>
<evidence type="ECO:0000256" key="2">
    <source>
        <dbReference type="SAM" id="Phobius"/>
    </source>
</evidence>
<evidence type="ECO:0000313" key="3">
    <source>
        <dbReference type="EMBL" id="UTI66170.1"/>
    </source>
</evidence>
<name>A0ABY5DVZ3_9ACTN</name>
<feature type="transmembrane region" description="Helical" evidence="2">
    <location>
        <begin position="268"/>
        <end position="285"/>
    </location>
</feature>
<dbReference type="Pfam" id="PF02405">
    <property type="entry name" value="MlaE"/>
    <property type="match status" value="1"/>
</dbReference>
<keyword evidence="2" id="KW-0472">Membrane</keyword>
<gene>
    <name evidence="3" type="ORF">NBH00_08180</name>
</gene>
<accession>A0ABY5DVZ3</accession>
<sequence>MEASTAQTSTPTGPDGKLLLNTSGGVSRRVGRSLADPVRGLLQETGRMANFMFRAFAEIPLAWRYGAEILKQAGVLLVGSSVVLLALQFVIGLECGTEGNYVLRGFGASVYTGAFSALCGLREAGPFMFGFIASAKIGAGLAAEIGTMRINEEIDAMEAQGISSIRYIVSTRLLAAWLVIPFWFFVGMALNFLGEYFVIIIQIGEVSLGGWAQVHWAFITPYDMFVSLFKFFTMGTFVVLIGMYYGYYASGGPVGVGTATARSMSLNLIQVMAVNALLTMLAWGFDPRIPIGG</sequence>
<feature type="compositionally biased region" description="Polar residues" evidence="1">
    <location>
        <begin position="1"/>
        <end position="12"/>
    </location>
</feature>
<evidence type="ECO:0000256" key="1">
    <source>
        <dbReference type="SAM" id="MobiDB-lite"/>
    </source>
</evidence>
<feature type="transmembrane region" description="Helical" evidence="2">
    <location>
        <begin position="196"/>
        <end position="219"/>
    </location>
</feature>
<dbReference type="InterPro" id="IPR030802">
    <property type="entry name" value="Permease_MalE"/>
</dbReference>
<feature type="transmembrane region" description="Helical" evidence="2">
    <location>
        <begin position="173"/>
        <end position="190"/>
    </location>
</feature>
<feature type="transmembrane region" description="Helical" evidence="2">
    <location>
        <begin position="73"/>
        <end position="91"/>
    </location>
</feature>
<feature type="transmembrane region" description="Helical" evidence="2">
    <location>
        <begin position="231"/>
        <end position="248"/>
    </location>
</feature>
<keyword evidence="4" id="KW-1185">Reference proteome</keyword>
<keyword evidence="2" id="KW-1133">Transmembrane helix</keyword>
<dbReference type="RefSeq" id="WP_254572845.1">
    <property type="nucleotide sequence ID" value="NZ_CP098502.1"/>
</dbReference>
<dbReference type="EMBL" id="CP098502">
    <property type="protein sequence ID" value="UTI66170.1"/>
    <property type="molecule type" value="Genomic_DNA"/>
</dbReference>
<dbReference type="Proteomes" id="UP001056035">
    <property type="component" value="Chromosome"/>
</dbReference>
<feature type="transmembrane region" description="Helical" evidence="2">
    <location>
        <begin position="103"/>
        <end position="121"/>
    </location>
</feature>
<reference evidence="3 4" key="1">
    <citation type="submission" date="2022-06" db="EMBL/GenBank/DDBJ databases">
        <title>Paraconexibacter antarcticus.</title>
        <authorList>
            <person name="Kim C.S."/>
        </authorList>
    </citation>
    <scope>NUCLEOTIDE SEQUENCE [LARGE SCALE GENOMIC DNA]</scope>
    <source>
        <strain evidence="3 4">02-257</strain>
    </source>
</reference>
<feature type="region of interest" description="Disordered" evidence="1">
    <location>
        <begin position="1"/>
        <end position="23"/>
    </location>
</feature>